<evidence type="ECO:0000313" key="5">
    <source>
        <dbReference type="Proteomes" id="UP001498771"/>
    </source>
</evidence>
<gene>
    <name evidence="4" type="ORF">BZA70DRAFT_7228</name>
</gene>
<dbReference type="GeneID" id="90040866"/>
<dbReference type="EMBL" id="JBBJBU010000001">
    <property type="protein sequence ID" value="KAK7207241.1"/>
    <property type="molecule type" value="Genomic_DNA"/>
</dbReference>
<dbReference type="Pfam" id="PF04931">
    <property type="entry name" value="DNA_pol_phi"/>
    <property type="match status" value="1"/>
</dbReference>
<evidence type="ECO:0000256" key="1">
    <source>
        <dbReference type="ARBA" id="ARBA00004123"/>
    </source>
</evidence>
<dbReference type="Proteomes" id="UP001498771">
    <property type="component" value="Unassembled WGS sequence"/>
</dbReference>
<evidence type="ECO:0000256" key="3">
    <source>
        <dbReference type="SAM" id="MobiDB-lite"/>
    </source>
</evidence>
<comment type="subcellular location">
    <subcellularLocation>
        <location evidence="1">Nucleus</location>
    </subcellularLocation>
</comment>
<evidence type="ECO:0000256" key="2">
    <source>
        <dbReference type="ARBA" id="ARBA00023242"/>
    </source>
</evidence>
<dbReference type="InterPro" id="IPR007015">
    <property type="entry name" value="DNA_pol_V/MYBBP1A"/>
</dbReference>
<feature type="region of interest" description="Disordered" evidence="3">
    <location>
        <begin position="714"/>
        <end position="780"/>
    </location>
</feature>
<accession>A0ABR1FBL0</accession>
<evidence type="ECO:0000313" key="4">
    <source>
        <dbReference type="EMBL" id="KAK7207241.1"/>
    </source>
</evidence>
<feature type="compositionally biased region" description="Acidic residues" evidence="3">
    <location>
        <begin position="727"/>
        <end position="778"/>
    </location>
</feature>
<reference evidence="4 5" key="1">
    <citation type="submission" date="2024-03" db="EMBL/GenBank/DDBJ databases">
        <title>Genome-scale model development and genomic sequencing of the oleaginous clade Lipomyces.</title>
        <authorList>
            <consortium name="Lawrence Berkeley National Laboratory"/>
            <person name="Czajka J.J."/>
            <person name="Han Y."/>
            <person name="Kim J."/>
            <person name="Mondo S.J."/>
            <person name="Hofstad B.A."/>
            <person name="Robles A."/>
            <person name="Haridas S."/>
            <person name="Riley R."/>
            <person name="LaButti K."/>
            <person name="Pangilinan J."/>
            <person name="Andreopoulos W."/>
            <person name="Lipzen A."/>
            <person name="Yan J."/>
            <person name="Wang M."/>
            <person name="Ng V."/>
            <person name="Grigoriev I.V."/>
            <person name="Spatafora J.W."/>
            <person name="Magnuson J.K."/>
            <person name="Baker S.E."/>
            <person name="Pomraning K.R."/>
        </authorList>
    </citation>
    <scope>NUCLEOTIDE SEQUENCE [LARGE SCALE GENOMIC DNA]</scope>
    <source>
        <strain evidence="4 5">Phaff 52-87</strain>
    </source>
</reference>
<feature type="region of interest" description="Disordered" evidence="3">
    <location>
        <begin position="617"/>
        <end position="642"/>
    </location>
</feature>
<keyword evidence="5" id="KW-1185">Reference proteome</keyword>
<name>A0ABR1FBL0_9ASCO</name>
<comment type="caution">
    <text evidence="4">The sequence shown here is derived from an EMBL/GenBank/DDBJ whole genome shotgun (WGS) entry which is preliminary data.</text>
</comment>
<dbReference type="PANTHER" id="PTHR13213:SF2">
    <property type="entry name" value="MYB-BINDING PROTEIN 1A"/>
    <property type="match status" value="1"/>
</dbReference>
<sequence>MAAKKKSGKRAQADRGENENGGLAESAAVLISKKKKAAEVRNKISSLMMSKDDLSVEECEKFLKQNLRLLVIDPADDLVARVELFNTATCKAMSEMSLESIAKLLSSSSDKSDTESEDDHKSLQILIACRAIFTNTPLLTDERSTANGVKELIDVVLEVVFLNNALLSVTAGEILSEAIASLPSRLLPSSSQTHIVQRLEDHDGFDLFSAFGSGVLLAIMLREDYNPKTLLQVKFKNDESLKKDWIKEGPLIGKGVFRKVHKKLDKCSHLRPSLLQIDGRSPGEWNKEGDAVWHEQPSFVYTFTARFLSARSVKDHALVPKDYWSSILEPLTLSQKLNTIVHYILPNLSSDLWKPLLLILGKADGKPLKNAGSGFSKCLVSACRDDSKKTAKILKDCLDAELNEELFYSQKESPFVDFVSTIADEEILTKVASVLSDAAKSKKENRAIIFRFAHELIYATRNQIYADDSWRRSLINTLLALSSAKFLLSTEPDANLARRLESSLRQMADIKAKSAVCFRDEKGDLVPYSAVVLGGLTAVVKRGSVADPKISSKLIIKCNELLEKVKPLRETLGEQCAFIDLLLPTCVLLHCHHSLESDELADALKFARMALKTAERTLKESDSSSGHRRKRARTKEEDKEEVAEPKFNRLGYMFTEMIIQFSTKASKSLRTVCENMMEVFCTVIGEPELNMLTEVLGTKESLEGLNELFNVVDEDGEVDGEFGPGDVDMEDAGDDDSEEEDDDESSSGIEEDDDDEEEEEDEDEEEDEEEDEDEDAPEDLVKFERKLGQVLGVKRPLSDDEEDEEEEMDDEQMLALDDKLSAMFKNRVSSNPKKPKQTRKQQEKSGKLRVIEIKNRVLGLLRVYVNKIRSSPNARKAGKCLLSLLWPILQLVRSSDAQIVPVAVKFLSMFSDPWLAKFECDPQECFGLLRLIMEASEHTNGAQFTDCCRLLEGTLRRTIIAQALASADDDENLKQENEEEDSDSDSEDESKTPKSAAARWLDEIFSAYLEQMRRWVANPNMPMDGTAFSAVIRWAETERKALKTRAAQK</sequence>
<proteinExistence type="predicted"/>
<feature type="region of interest" description="Disordered" evidence="3">
    <location>
        <begin position="827"/>
        <end position="846"/>
    </location>
</feature>
<protein>
    <submittedName>
        <fullName evidence="4">DNA polymerase phi-domain-containing protein</fullName>
    </submittedName>
</protein>
<feature type="compositionally biased region" description="Acidic residues" evidence="3">
    <location>
        <begin position="969"/>
        <end position="988"/>
    </location>
</feature>
<feature type="region of interest" description="Disordered" evidence="3">
    <location>
        <begin position="969"/>
        <end position="995"/>
    </location>
</feature>
<dbReference type="PANTHER" id="PTHR13213">
    <property type="entry name" value="MYB-BINDING PROTEIN 1A FAMILY MEMBER"/>
    <property type="match status" value="1"/>
</dbReference>
<dbReference type="RefSeq" id="XP_064770274.1">
    <property type="nucleotide sequence ID" value="XM_064915354.1"/>
</dbReference>
<organism evidence="4 5">
    <name type="scientific">Myxozyma melibiosi</name>
    <dbReference type="NCBI Taxonomy" id="54550"/>
    <lineage>
        <taxon>Eukaryota</taxon>
        <taxon>Fungi</taxon>
        <taxon>Dikarya</taxon>
        <taxon>Ascomycota</taxon>
        <taxon>Saccharomycotina</taxon>
        <taxon>Lipomycetes</taxon>
        <taxon>Lipomycetales</taxon>
        <taxon>Lipomycetaceae</taxon>
        <taxon>Myxozyma</taxon>
    </lineage>
</organism>
<feature type="region of interest" description="Disordered" evidence="3">
    <location>
        <begin position="1"/>
        <end position="21"/>
    </location>
</feature>
<keyword evidence="2" id="KW-0539">Nucleus</keyword>